<evidence type="ECO:0000259" key="5">
    <source>
        <dbReference type="PROSITE" id="PS51898"/>
    </source>
</evidence>
<evidence type="ECO:0000313" key="6">
    <source>
        <dbReference type="EMBL" id="ERN41513.1"/>
    </source>
</evidence>
<dbReference type="InterPro" id="IPR002104">
    <property type="entry name" value="Integrase_catalytic"/>
</dbReference>
<dbReference type="Gene3D" id="1.10.10.60">
    <property type="entry name" value="Homeodomain-like"/>
    <property type="match status" value="1"/>
</dbReference>
<accession>U5DAB0</accession>
<dbReference type="PANTHER" id="PTHR30055">
    <property type="entry name" value="HTH-TYPE TRANSCRIPTIONAL REGULATOR RUTR"/>
    <property type="match status" value="1"/>
</dbReference>
<dbReference type="InterPro" id="IPR050109">
    <property type="entry name" value="HTH-type_TetR-like_transc_reg"/>
</dbReference>
<reference evidence="6 7" key="1">
    <citation type="submission" date="2013-05" db="EMBL/GenBank/DDBJ databases">
        <title>Draft genome sequence of Rubidibacter lacunae KORDI 51-2.</title>
        <authorList>
            <person name="Choi D.H."/>
            <person name="Noh J.H."/>
            <person name="Kwon K.-K."/>
            <person name="Lee J.-H."/>
            <person name="Ryu J.-Y."/>
        </authorList>
    </citation>
    <scope>NUCLEOTIDE SEQUENCE [LARGE SCALE GENOMIC DNA]</scope>
    <source>
        <strain evidence="6 7">KORDI 51-2</strain>
    </source>
</reference>
<protein>
    <submittedName>
        <fullName evidence="6">Transcriptional regulator</fullName>
    </submittedName>
</protein>
<dbReference type="EMBL" id="ASSJ01000048">
    <property type="protein sequence ID" value="ERN41513.1"/>
    <property type="molecule type" value="Genomic_DNA"/>
</dbReference>
<sequence>MSRNPAPSSKRIVDAAIELFASQGFAATTTKQIADRAGVNEVTLFRNFGSKHDLLLAVVEDSGIFARLPEALEASAAEIDSLSAAVKYYARDRLHALEGMSELLRAFVGEVGQYSLEQRRAFNQERLRGTRAVARCLTEFAGREQVEMRTSLEKFASLLDKCLFGYLVADLTSEFQELWSDREEFIDFLADVCLYGAVSNLSTDRLETAKLSEVAVSIPSRESSLQQPSKTRVADLPAELVRSILQQAKKQGVQSYAIVYLLFGAGLLPEELVRLKRSQHICTSRQHLVQVEQGAARQVPINQWIMGKRYGSYANNPLSKWLKARKDEATTLFVTDRGEPLSESDLLALWQEATVGMLTPENALPRIEQARQTWCVEMLMKGMSSENLSIVSGWAIEQLRPYVQRAREKLALEQAIQLDRQQN</sequence>
<evidence type="ECO:0000313" key="7">
    <source>
        <dbReference type="Proteomes" id="UP000016960"/>
    </source>
</evidence>
<evidence type="ECO:0000256" key="3">
    <source>
        <dbReference type="PROSITE-ProRule" id="PRU00335"/>
    </source>
</evidence>
<comment type="caution">
    <text evidence="6">The sequence shown here is derived from an EMBL/GenBank/DDBJ whole genome shotgun (WGS) entry which is preliminary data.</text>
</comment>
<feature type="domain" description="Tyr recombinase" evidence="5">
    <location>
        <begin position="231"/>
        <end position="417"/>
    </location>
</feature>
<dbReference type="RefSeq" id="WP_022606756.1">
    <property type="nucleotide sequence ID" value="NZ_ASSJ01000048.1"/>
</dbReference>
<dbReference type="PROSITE" id="PS51898">
    <property type="entry name" value="TYR_RECOMBINASE"/>
    <property type="match status" value="1"/>
</dbReference>
<keyword evidence="2" id="KW-0233">DNA recombination</keyword>
<organism evidence="6 7">
    <name type="scientific">Rubidibacter lacunae KORDI 51-2</name>
    <dbReference type="NCBI Taxonomy" id="582515"/>
    <lineage>
        <taxon>Bacteria</taxon>
        <taxon>Bacillati</taxon>
        <taxon>Cyanobacteriota</taxon>
        <taxon>Cyanophyceae</taxon>
        <taxon>Oscillatoriophycideae</taxon>
        <taxon>Chroococcales</taxon>
        <taxon>Aphanothecaceae</taxon>
        <taxon>Rubidibacter</taxon>
    </lineage>
</organism>
<evidence type="ECO:0000256" key="1">
    <source>
        <dbReference type="ARBA" id="ARBA00023125"/>
    </source>
</evidence>
<dbReference type="GO" id="GO:0006310">
    <property type="term" value="P:DNA recombination"/>
    <property type="evidence" value="ECO:0007669"/>
    <property type="project" value="UniProtKB-KW"/>
</dbReference>
<dbReference type="eggNOG" id="COG1309">
    <property type="taxonomic scope" value="Bacteria"/>
</dbReference>
<evidence type="ECO:0000259" key="4">
    <source>
        <dbReference type="PROSITE" id="PS50977"/>
    </source>
</evidence>
<dbReference type="Pfam" id="PF00440">
    <property type="entry name" value="TetR_N"/>
    <property type="match status" value="1"/>
</dbReference>
<feature type="domain" description="HTH tetR-type" evidence="4">
    <location>
        <begin position="6"/>
        <end position="66"/>
    </location>
</feature>
<dbReference type="InterPro" id="IPR011010">
    <property type="entry name" value="DNA_brk_join_enz"/>
</dbReference>
<dbReference type="PATRIC" id="fig|582515.4.peg.2112"/>
<dbReference type="Pfam" id="PF00589">
    <property type="entry name" value="Phage_integrase"/>
    <property type="match status" value="1"/>
</dbReference>
<dbReference type="InParanoid" id="U5DAB0"/>
<evidence type="ECO:0000256" key="2">
    <source>
        <dbReference type="ARBA" id="ARBA00023172"/>
    </source>
</evidence>
<dbReference type="SUPFAM" id="SSF56349">
    <property type="entry name" value="DNA breaking-rejoining enzymes"/>
    <property type="match status" value="1"/>
</dbReference>
<dbReference type="InterPro" id="IPR001647">
    <property type="entry name" value="HTH_TetR"/>
</dbReference>
<dbReference type="GO" id="GO:0015074">
    <property type="term" value="P:DNA integration"/>
    <property type="evidence" value="ECO:0007669"/>
    <property type="project" value="InterPro"/>
</dbReference>
<dbReference type="SUPFAM" id="SSF46689">
    <property type="entry name" value="Homeodomain-like"/>
    <property type="match status" value="1"/>
</dbReference>
<dbReference type="Proteomes" id="UP000016960">
    <property type="component" value="Unassembled WGS sequence"/>
</dbReference>
<dbReference type="PRINTS" id="PR00455">
    <property type="entry name" value="HTHTETR"/>
</dbReference>
<dbReference type="AlphaFoldDB" id="U5DAB0"/>
<proteinExistence type="predicted"/>
<dbReference type="Gene3D" id="1.10.357.10">
    <property type="entry name" value="Tetracycline Repressor, domain 2"/>
    <property type="match status" value="1"/>
</dbReference>
<dbReference type="PANTHER" id="PTHR30055:SF226">
    <property type="entry name" value="HTH-TYPE TRANSCRIPTIONAL REGULATOR PKSA"/>
    <property type="match status" value="1"/>
</dbReference>
<dbReference type="STRING" id="582515.KR51_00018710"/>
<feature type="DNA-binding region" description="H-T-H motif" evidence="3">
    <location>
        <begin position="29"/>
        <end position="48"/>
    </location>
</feature>
<keyword evidence="7" id="KW-1185">Reference proteome</keyword>
<dbReference type="InterPro" id="IPR013762">
    <property type="entry name" value="Integrase-like_cat_sf"/>
</dbReference>
<dbReference type="InterPro" id="IPR009057">
    <property type="entry name" value="Homeodomain-like_sf"/>
</dbReference>
<dbReference type="Gene3D" id="1.10.443.10">
    <property type="entry name" value="Intergrase catalytic core"/>
    <property type="match status" value="1"/>
</dbReference>
<name>U5DAB0_9CHRO</name>
<dbReference type="OrthoDB" id="277085at2"/>
<dbReference type="GO" id="GO:0000976">
    <property type="term" value="F:transcription cis-regulatory region binding"/>
    <property type="evidence" value="ECO:0007669"/>
    <property type="project" value="TreeGrafter"/>
</dbReference>
<gene>
    <name evidence="6" type="ORF">KR51_00018710</name>
</gene>
<dbReference type="GO" id="GO:0003700">
    <property type="term" value="F:DNA-binding transcription factor activity"/>
    <property type="evidence" value="ECO:0007669"/>
    <property type="project" value="TreeGrafter"/>
</dbReference>
<dbReference type="PROSITE" id="PS50977">
    <property type="entry name" value="HTH_TETR_2"/>
    <property type="match status" value="1"/>
</dbReference>
<keyword evidence="1 3" id="KW-0238">DNA-binding</keyword>